<keyword evidence="3" id="KW-1185">Reference proteome</keyword>
<dbReference type="InterPro" id="IPR036388">
    <property type="entry name" value="WH-like_DNA-bd_sf"/>
</dbReference>
<dbReference type="PANTHER" id="PTHR23131">
    <property type="entry name" value="ENDORIBONUCLEASE LACTB2"/>
    <property type="match status" value="1"/>
</dbReference>
<dbReference type="InterPro" id="IPR036866">
    <property type="entry name" value="RibonucZ/Hydroxyglut_hydro"/>
</dbReference>
<dbReference type="InterPro" id="IPR050662">
    <property type="entry name" value="Sec-metab_biosynth-thioest"/>
</dbReference>
<dbReference type="EMBL" id="AOTZ01000006">
    <property type="protein sequence ID" value="EZP76040.1"/>
    <property type="molecule type" value="Genomic_DNA"/>
</dbReference>
<evidence type="ECO:0000313" key="3">
    <source>
        <dbReference type="Proteomes" id="UP000023566"/>
    </source>
</evidence>
<dbReference type="AlphaFoldDB" id="A0ABC9VCL5"/>
<accession>A0ABC9VCL5</accession>
<organism evidence="2 3">
    <name type="scientific">Parageobacillus genomosp. 1</name>
    <dbReference type="NCBI Taxonomy" id="1295642"/>
    <lineage>
        <taxon>Bacteria</taxon>
        <taxon>Bacillati</taxon>
        <taxon>Bacillota</taxon>
        <taxon>Bacilli</taxon>
        <taxon>Bacillales</taxon>
        <taxon>Anoxybacillaceae</taxon>
        <taxon>Parageobacillus</taxon>
    </lineage>
</organism>
<dbReference type="Gene3D" id="1.10.10.10">
    <property type="entry name" value="Winged helix-like DNA-binding domain superfamily/Winged helix DNA-binding domain"/>
    <property type="match status" value="1"/>
</dbReference>
<dbReference type="SUPFAM" id="SSF56281">
    <property type="entry name" value="Metallo-hydrolase/oxidoreductase"/>
    <property type="match status" value="1"/>
</dbReference>
<feature type="domain" description="Metallo-beta-lactamase" evidence="1">
    <location>
        <begin position="18"/>
        <end position="231"/>
    </location>
</feature>
<dbReference type="InterPro" id="IPR001279">
    <property type="entry name" value="Metallo-B-lactamas"/>
</dbReference>
<protein>
    <submittedName>
        <fullName evidence="2">Beta-lactamase</fullName>
    </submittedName>
</protein>
<gene>
    <name evidence="2" type="ORF">H839_12224</name>
</gene>
<dbReference type="Proteomes" id="UP000023566">
    <property type="component" value="Chromosome"/>
</dbReference>
<proteinExistence type="predicted"/>
<dbReference type="CDD" id="cd07725">
    <property type="entry name" value="TTHA1429-like_MBL-fold"/>
    <property type="match status" value="1"/>
</dbReference>
<dbReference type="Pfam" id="PF00753">
    <property type="entry name" value="Lactamase_B"/>
    <property type="match status" value="1"/>
</dbReference>
<reference evidence="2 3" key="1">
    <citation type="journal article" date="2014" name="Appl. Microbiol. Biotechnol.">
        <title>Transformable facultative thermophile Geobacillus stearothermophilus NUB3621 as a host strain for metabolic engineering.</title>
        <authorList>
            <person name="Blanchard K."/>
            <person name="Robic S."/>
            <person name="Matsumura I."/>
        </authorList>
    </citation>
    <scope>NUCLEOTIDE SEQUENCE [LARGE SCALE GENOMIC DNA]</scope>
    <source>
        <strain evidence="2 3">NUB3621</strain>
    </source>
</reference>
<dbReference type="SMART" id="SM00849">
    <property type="entry name" value="Lactamase_B"/>
    <property type="match status" value="1"/>
</dbReference>
<sequence length="323" mass="37098">MKERVYRITVPTPFPVGNVNMYVIQSDSLTLIDAGVKTETAWQSFQQQLRELGYTPADIDQVVITHHHPDHIGLIDYLPEEIPVIGHKKAARWVRQEETFFQQQQQFFEQFLMECGVDPSFLAQLPHLRGSLRYACRRPLTGTVQEGDSLPGLPHWKVIETPGHAQSHIVFYRETDGVMIGGDHLLLHISPNPLMEPPFDGETERPKPLLQYNDSLRKMLRYDIAYCMTGHGEDVTDIPALVEKRLRRQRERAEQVLDMVKQGPHTVFQVCQKLFPTAYQQEFMLTMSETIGQLDYLEENGAVRKEKVNDYYIYEAVGGSICG</sequence>
<evidence type="ECO:0000313" key="2">
    <source>
        <dbReference type="EMBL" id="EZP76040.1"/>
    </source>
</evidence>
<dbReference type="PANTHER" id="PTHR23131:SF4">
    <property type="entry name" value="METALLO-BETA-LACTAMASE SUPERFAMILY POTEIN"/>
    <property type="match status" value="1"/>
</dbReference>
<dbReference type="Gene3D" id="3.60.15.10">
    <property type="entry name" value="Ribonuclease Z/Hydroxyacylglutathione hydrolase-like"/>
    <property type="match status" value="1"/>
</dbReference>
<dbReference type="RefSeq" id="WP_043905378.1">
    <property type="nucleotide sequence ID" value="NZ_CM002692.1"/>
</dbReference>
<name>A0ABC9VCL5_9BACL</name>
<evidence type="ECO:0000259" key="1">
    <source>
        <dbReference type="SMART" id="SM00849"/>
    </source>
</evidence>
<comment type="caution">
    <text evidence="2">The sequence shown here is derived from an EMBL/GenBank/DDBJ whole genome shotgun (WGS) entry which is preliminary data.</text>
</comment>